<evidence type="ECO:0000256" key="8">
    <source>
        <dbReference type="ARBA" id="ARBA00023136"/>
    </source>
</evidence>
<evidence type="ECO:0000256" key="11">
    <source>
        <dbReference type="SAM" id="Phobius"/>
    </source>
</evidence>
<dbReference type="SUPFAM" id="SSF52058">
    <property type="entry name" value="L domain-like"/>
    <property type="match status" value="2"/>
</dbReference>
<evidence type="ECO:0000256" key="12">
    <source>
        <dbReference type="SAM" id="SignalP"/>
    </source>
</evidence>
<dbReference type="SUPFAM" id="SSF52200">
    <property type="entry name" value="Toll/Interleukin receptor TIR domain"/>
    <property type="match status" value="1"/>
</dbReference>
<evidence type="ECO:0000256" key="2">
    <source>
        <dbReference type="ARBA" id="ARBA00009634"/>
    </source>
</evidence>
<dbReference type="GO" id="GO:0005886">
    <property type="term" value="C:plasma membrane"/>
    <property type="evidence" value="ECO:0007669"/>
    <property type="project" value="TreeGrafter"/>
</dbReference>
<protein>
    <recommendedName>
        <fullName evidence="13">TIR domain-containing protein</fullName>
    </recommendedName>
</protein>
<dbReference type="Gene3D" id="3.40.50.10140">
    <property type="entry name" value="Toll/interleukin-1 receptor homology (TIR) domain"/>
    <property type="match status" value="1"/>
</dbReference>
<evidence type="ECO:0000259" key="13">
    <source>
        <dbReference type="PROSITE" id="PS50104"/>
    </source>
</evidence>
<dbReference type="SMART" id="SM00255">
    <property type="entry name" value="TIR"/>
    <property type="match status" value="1"/>
</dbReference>
<dbReference type="GO" id="GO:0007165">
    <property type="term" value="P:signal transduction"/>
    <property type="evidence" value="ECO:0007669"/>
    <property type="project" value="InterPro"/>
</dbReference>
<evidence type="ECO:0000256" key="3">
    <source>
        <dbReference type="ARBA" id="ARBA00022614"/>
    </source>
</evidence>
<feature type="domain" description="TIR" evidence="13">
    <location>
        <begin position="768"/>
        <end position="911"/>
    </location>
</feature>
<keyword evidence="6" id="KW-0677">Repeat</keyword>
<comment type="similarity">
    <text evidence="2">Belongs to the Toll-like receptor family.</text>
</comment>
<keyword evidence="8 11" id="KW-0472">Membrane</keyword>
<comment type="subcellular location">
    <subcellularLocation>
        <location evidence="1">Membrane</location>
        <topology evidence="1">Single-pass membrane protein</topology>
    </subcellularLocation>
</comment>
<dbReference type="PROSITE" id="PS50104">
    <property type="entry name" value="TIR"/>
    <property type="match status" value="1"/>
</dbReference>
<reference evidence="14 15" key="1">
    <citation type="submission" date="2019-01" db="EMBL/GenBank/DDBJ databases">
        <title>A draft genome assembly of the solar-powered sea slug Elysia chlorotica.</title>
        <authorList>
            <person name="Cai H."/>
            <person name="Li Q."/>
            <person name="Fang X."/>
            <person name="Li J."/>
            <person name="Curtis N.E."/>
            <person name="Altenburger A."/>
            <person name="Shibata T."/>
            <person name="Feng M."/>
            <person name="Maeda T."/>
            <person name="Schwartz J.A."/>
            <person name="Shigenobu S."/>
            <person name="Lundholm N."/>
            <person name="Nishiyama T."/>
            <person name="Yang H."/>
            <person name="Hasebe M."/>
            <person name="Li S."/>
            <person name="Pierce S.K."/>
            <person name="Wang J."/>
        </authorList>
    </citation>
    <scope>NUCLEOTIDE SEQUENCE [LARGE SCALE GENOMIC DNA]</scope>
    <source>
        <strain evidence="14">EC2010</strain>
        <tissue evidence="14">Whole organism of an adult</tissue>
    </source>
</reference>
<dbReference type="SMART" id="SM00369">
    <property type="entry name" value="LRR_TYP"/>
    <property type="match status" value="7"/>
</dbReference>
<dbReference type="Pfam" id="PF13676">
    <property type="entry name" value="TIR_2"/>
    <property type="match status" value="1"/>
</dbReference>
<keyword evidence="10" id="KW-0325">Glycoprotein</keyword>
<dbReference type="PROSITE" id="PS51450">
    <property type="entry name" value="LRR"/>
    <property type="match status" value="1"/>
</dbReference>
<gene>
    <name evidence="14" type="ORF">EGW08_010209</name>
</gene>
<dbReference type="Gene3D" id="3.80.10.10">
    <property type="entry name" value="Ribonuclease Inhibitor"/>
    <property type="match status" value="5"/>
</dbReference>
<keyword evidence="4 11" id="KW-0812">Transmembrane</keyword>
<evidence type="ECO:0000313" key="15">
    <source>
        <dbReference type="Proteomes" id="UP000271974"/>
    </source>
</evidence>
<name>A0A433TKD7_ELYCH</name>
<evidence type="ECO:0000256" key="9">
    <source>
        <dbReference type="ARBA" id="ARBA00023170"/>
    </source>
</evidence>
<dbReference type="InterPro" id="IPR032675">
    <property type="entry name" value="LRR_dom_sf"/>
</dbReference>
<evidence type="ECO:0000256" key="4">
    <source>
        <dbReference type="ARBA" id="ARBA00022692"/>
    </source>
</evidence>
<dbReference type="STRING" id="188477.A0A433TKD7"/>
<keyword evidence="15" id="KW-1185">Reference proteome</keyword>
<dbReference type="PANTHER" id="PTHR24365:SF541">
    <property type="entry name" value="PROTEIN TOLL-RELATED"/>
    <property type="match status" value="1"/>
</dbReference>
<dbReference type="InterPro" id="IPR001611">
    <property type="entry name" value="Leu-rich_rpt"/>
</dbReference>
<dbReference type="AlphaFoldDB" id="A0A433TKD7"/>
<feature type="signal peptide" evidence="12">
    <location>
        <begin position="1"/>
        <end position="18"/>
    </location>
</feature>
<comment type="caution">
    <text evidence="14">The sequence shown here is derived from an EMBL/GenBank/DDBJ whole genome shotgun (WGS) entry which is preliminary data.</text>
</comment>
<dbReference type="OrthoDB" id="6122780at2759"/>
<evidence type="ECO:0000313" key="14">
    <source>
        <dbReference type="EMBL" id="RUS82018.1"/>
    </source>
</evidence>
<evidence type="ECO:0000256" key="6">
    <source>
        <dbReference type="ARBA" id="ARBA00022737"/>
    </source>
</evidence>
<accession>A0A433TKD7</accession>
<dbReference type="PANTHER" id="PTHR24365">
    <property type="entry name" value="TOLL-LIKE RECEPTOR"/>
    <property type="match status" value="1"/>
</dbReference>
<proteinExistence type="inferred from homology"/>
<evidence type="ECO:0000256" key="5">
    <source>
        <dbReference type="ARBA" id="ARBA00022729"/>
    </source>
</evidence>
<keyword evidence="7 11" id="KW-1133">Transmembrane helix</keyword>
<dbReference type="GO" id="GO:0038023">
    <property type="term" value="F:signaling receptor activity"/>
    <property type="evidence" value="ECO:0007669"/>
    <property type="project" value="TreeGrafter"/>
</dbReference>
<dbReference type="InterPro" id="IPR035897">
    <property type="entry name" value="Toll_tir_struct_dom_sf"/>
</dbReference>
<dbReference type="EMBL" id="RQTK01000308">
    <property type="protein sequence ID" value="RUS82018.1"/>
    <property type="molecule type" value="Genomic_DNA"/>
</dbReference>
<keyword evidence="5 12" id="KW-0732">Signal</keyword>
<feature type="transmembrane region" description="Helical" evidence="11">
    <location>
        <begin position="715"/>
        <end position="738"/>
    </location>
</feature>
<dbReference type="InterPro" id="IPR000157">
    <property type="entry name" value="TIR_dom"/>
</dbReference>
<evidence type="ECO:0000256" key="10">
    <source>
        <dbReference type="ARBA" id="ARBA00023180"/>
    </source>
</evidence>
<keyword evidence="3" id="KW-0433">Leucine-rich repeat</keyword>
<dbReference type="Proteomes" id="UP000271974">
    <property type="component" value="Unassembled WGS sequence"/>
</dbReference>
<evidence type="ECO:0000256" key="7">
    <source>
        <dbReference type="ARBA" id="ARBA00022989"/>
    </source>
</evidence>
<keyword evidence="9" id="KW-0675">Receptor</keyword>
<dbReference type="Pfam" id="PF13855">
    <property type="entry name" value="LRR_8"/>
    <property type="match status" value="2"/>
</dbReference>
<feature type="chain" id="PRO_5018967189" description="TIR domain-containing protein" evidence="12">
    <location>
        <begin position="19"/>
        <end position="912"/>
    </location>
</feature>
<organism evidence="14 15">
    <name type="scientific">Elysia chlorotica</name>
    <name type="common">Eastern emerald elysia</name>
    <name type="synonym">Sea slug</name>
    <dbReference type="NCBI Taxonomy" id="188477"/>
    <lineage>
        <taxon>Eukaryota</taxon>
        <taxon>Metazoa</taxon>
        <taxon>Spiralia</taxon>
        <taxon>Lophotrochozoa</taxon>
        <taxon>Mollusca</taxon>
        <taxon>Gastropoda</taxon>
        <taxon>Heterobranchia</taxon>
        <taxon>Euthyneura</taxon>
        <taxon>Panpulmonata</taxon>
        <taxon>Sacoglossa</taxon>
        <taxon>Placobranchoidea</taxon>
        <taxon>Plakobranchidae</taxon>
        <taxon>Elysia</taxon>
    </lineage>
</organism>
<sequence length="912" mass="103758">MNPVFLALTLQAILLVLGADTELSGTQTDVYKNRISDERAGTELLEPRSGILPKGRFSENSVRFVSSHTASRRQHPATTVRPKPDYLWKVSTPRYNCTRLNTRYGLTVNCSHRGISDISTLRLDRPERIKQLDLTGNLIHNIPNGTWSPFVQLTRLGLGGNLLSQLENDTFTGLGRLEVLHLDGNGLVMTRRNFPEDAFKPLLSLKSLYIYNNSVINTNNVFSSAKDDDDQAYPDWALASLTSLEKLYIDGLPNRNFGMGFKNMTALRYLSMNGYNGPCNLGQLDMGLFENVRYLESLTMKRCGITIGKMHQLVLKPLKHLSQLDVSRNVDINLDGLATLLTGQVNSSRLKHLNVNMVVNPYSVSRCVSFQIASSLPRSLEYLDAALNNLEIVGSRVFQSLPKNLSYLNLNGNRFFFGSYLKDMWKMENLKTLKLNGWIRGYDLPRYFQKDQKRVFSCDYDTDEDDAQEEIVFRLPPKLEHLEMNLADLSLSITNFSIDANNSLKYISAYGNNIPSLVGTIHGLHKLKYLDLSRNNIKSISPDFFYHSNLTFLNLSGNACGSYLYQERQSLRFSDTLRFLDLSNVAVKIFKMDFSTLKNLHTLILNNCNLEYFNANLAQANSLKHLDLSENALYTLDPHVLEAIMSIPNLTLNFSGNRVGCFCDNLHFIDWLVHYPHLMDKNLSQLWCDKDGLITEVKDFRTQFLLLQRECASNLLLLSICTSICVSVLLLNFVFIGYRYRWKLRFWYYSAYFSVWSNDPQGDNCREFGYDVNITYSAEDEDFAEETLADALTAHGLRVRISGRDARVGTCMFRDIVEAVQACRRTLVVLSPGMVSSKWCQATVNLAAQEAFNSGRSVLKFLVWQSVDPARLGTSLLFLIQSSDISFFPPEESWQDGRAMELFWRKLSRGLK</sequence>
<dbReference type="InterPro" id="IPR003591">
    <property type="entry name" value="Leu-rich_rpt_typical-subtyp"/>
</dbReference>
<evidence type="ECO:0000256" key="1">
    <source>
        <dbReference type="ARBA" id="ARBA00004167"/>
    </source>
</evidence>